<keyword evidence="1 4" id="KW-0732">Signal</keyword>
<evidence type="ECO:0000313" key="7">
    <source>
        <dbReference type="Proteomes" id="UP000264541"/>
    </source>
</evidence>
<feature type="coiled-coil region" evidence="2">
    <location>
        <begin position="2129"/>
        <end position="2163"/>
    </location>
</feature>
<feature type="region of interest" description="Disordered" evidence="3">
    <location>
        <begin position="504"/>
        <end position="559"/>
    </location>
</feature>
<comment type="caution">
    <text evidence="6">The sequence shown here is derived from an EMBL/GenBank/DDBJ whole genome shotgun (WGS) entry which is preliminary data.</text>
</comment>
<dbReference type="Proteomes" id="UP000264541">
    <property type="component" value="Unassembled WGS sequence"/>
</dbReference>
<evidence type="ECO:0000313" key="6">
    <source>
        <dbReference type="EMBL" id="RFU69531.1"/>
    </source>
</evidence>
<feature type="compositionally biased region" description="Gly residues" evidence="3">
    <location>
        <begin position="518"/>
        <end position="532"/>
    </location>
</feature>
<evidence type="ECO:0000256" key="2">
    <source>
        <dbReference type="SAM" id="Coils"/>
    </source>
</evidence>
<accession>A0A372LP48</accession>
<proteinExistence type="predicted"/>
<feature type="signal peptide" evidence="4">
    <location>
        <begin position="1"/>
        <end position="34"/>
    </location>
</feature>
<feature type="coiled-coil region" evidence="2">
    <location>
        <begin position="1134"/>
        <end position="1161"/>
    </location>
</feature>
<dbReference type="InterPro" id="IPR001119">
    <property type="entry name" value="SLH_dom"/>
</dbReference>
<dbReference type="PANTHER" id="PTHR43308">
    <property type="entry name" value="OUTER MEMBRANE PROTEIN ALPHA-RELATED"/>
    <property type="match status" value="1"/>
</dbReference>
<evidence type="ECO:0000256" key="1">
    <source>
        <dbReference type="ARBA" id="ARBA00022729"/>
    </source>
</evidence>
<feature type="compositionally biased region" description="Polar residues" evidence="3">
    <location>
        <begin position="544"/>
        <end position="556"/>
    </location>
</feature>
<organism evidence="6 7">
    <name type="scientific">Peribacillus saganii</name>
    <dbReference type="NCBI Taxonomy" id="2303992"/>
    <lineage>
        <taxon>Bacteria</taxon>
        <taxon>Bacillati</taxon>
        <taxon>Bacillota</taxon>
        <taxon>Bacilli</taxon>
        <taxon>Bacillales</taxon>
        <taxon>Bacillaceae</taxon>
        <taxon>Peribacillus</taxon>
    </lineage>
</organism>
<evidence type="ECO:0000259" key="5">
    <source>
        <dbReference type="PROSITE" id="PS51272"/>
    </source>
</evidence>
<feature type="coiled-coil region" evidence="2">
    <location>
        <begin position="908"/>
        <end position="935"/>
    </location>
</feature>
<dbReference type="PROSITE" id="PS51272">
    <property type="entry name" value="SLH"/>
    <property type="match status" value="2"/>
</dbReference>
<keyword evidence="2" id="KW-0175">Coiled coil</keyword>
<gene>
    <name evidence="6" type="ORF">D0469_09195</name>
</gene>
<dbReference type="Pfam" id="PF00395">
    <property type="entry name" value="SLH"/>
    <property type="match status" value="3"/>
</dbReference>
<evidence type="ECO:0000256" key="3">
    <source>
        <dbReference type="SAM" id="MobiDB-lite"/>
    </source>
</evidence>
<protein>
    <recommendedName>
        <fullName evidence="5">SLH domain-containing protein</fullName>
    </recommendedName>
</protein>
<name>A0A372LP48_9BACI</name>
<feature type="domain" description="SLH" evidence="5">
    <location>
        <begin position="101"/>
        <end position="159"/>
    </location>
</feature>
<feature type="coiled-coil region" evidence="2">
    <location>
        <begin position="985"/>
        <end position="1082"/>
    </location>
</feature>
<feature type="compositionally biased region" description="Low complexity" evidence="3">
    <location>
        <begin position="533"/>
        <end position="543"/>
    </location>
</feature>
<dbReference type="InterPro" id="IPR051465">
    <property type="entry name" value="Cell_Envelope_Struct_Comp"/>
</dbReference>
<sequence>MRGILVKKRKNRKQFIAASVAVAAVSSVAGHAMAASESTSFTDVTADFNAYKEIQALTSAGIISGYQDGTFRPYAKLTRGQAATLIAGALGLKASPGKNMFTDVNTASVHYEDILAVQQAGIIKGYGDTFKPGEELPREQMASILVRAFQLKEKGTEGLPFKDKNSISPSHKKDVEILFQNGGTKGKLDNTYGPKESVSRVQFALFLYSQLSDRLSQKIESVSDEEVVINGSSYTYSNNLKNLFSAKNKDILQNAQIRFEVSGKEITNISYLEIKASGKPAANGQAEFANNLVLDGAGSVIDGQLKISGNYITIKNLSIKNDLVISKDLQNDFYSEGLVVNGKTVIDGGDSNTVVFKDAKLQDIFVNKEGVRVEPKGNTTVTSMVVTSNANITADNSVVIPVLKVVEDAKQVEINASVKELSLENTENLTINGQGAFENVKVNTSNKLDLQTTGEIKSLQIVKGEDITLKQGTKIGNLVLPAGVEPGKVIQNYETVKQSISNINGHKNTSAANPSSPGSGGSSSGRGSGSGSNQGSSPNPGAPQSETAPPAENSNPVPEIKTNIFEDNKTYPSNYIINPENSAAPFGGTTIGNNAVVQGDVTVQDDIDLRNMTIDGTLFLDPGDDGEVILTNVQAARIEVLSGQKGTIVFNAVEASEVTVKDDNGVKIETDGNSSLGSITLAPVNPNASSEVVLAGNYNETKVIVKKEVTITANEDFHASSIDIQTDNASDQVKLQTASDAQVELPAIHVSSPARIQSLSDNVSVPKIVLNVSSANEKVEISGNLGNPEIGVEKPVALVLESNVGTISAAADVSLSGSKVEAITEIKTIPSAAGNSVKVIGSSQAVEDALKAIKDKSVEQAILELKAILQSPDTVAIERLYKANAFVQTALSLGAEKSDFADQEVNLLDEFEELQASMEEKMAVLEALNQKLKDLPRVDYLPYFKPVSLPILKKAAAEAEAAYQTAVEAGIDPANDANVKNLDRLDGLKAKIDAFEESLDTELSKAIELINALPASSDITVTTMADVKAKLSAANEAIAKARLNGARDADFIHGSASLLTRVGEAANAIKTLELEKQNAAKEAISKINVVPSNPQITVQNLEAVRETVAAARTAVNIAKAKGAADSEISNLSVLIEAEARIKELDDSKQEAITEANAAIAQIPNADTISPSNLKTASQYVDAARLAMEAAREKGAADSDFTDLNRYETAFEKVYSLQQSIQESIERANEAIALVPHPSAITESNLEDAKTKLDAAKSAIQAAKDSGAADSDFDGLDKLGQVEQAISAFGESIAEAVQKANEALASLPDAADITEANVQQIRLLVQDVRALISSAKLKGANDSDFTGLERLARVEEELGNFEAGPDLTTILEQINAEPETVSFDLLTQVVHEYYLNENWLESYQLALVDAVGKKTLTQQDIQLVIKRVDAEKTLSTLNNNPDTVSFRFIETLVEDQFTLETLYEAYLAAIKNVPDNQKPFTKAQVISVVQDVNQQAAQKALEDVNNDLNSITFENLRRINSGYWTNRDLVDEYKQAITSLKQTKTAPLTISDIKAVINRTNDNDDAAREEAALKLANEDPSALTIDMLYDLWIENVYEGYFDLYKSGITDLRKSVALTADNIQRVIDTKNHESVVRKIMSAPSALSIDELETVVGHSIANGKFIAQYQKALAEKVKNDGFLSVGEIRETVSETNKTALFDEINVYSEGVQVEDLQAVYGFSLVDSAWGDQYLDAIQEKAAKEETFTYETLLDLIEQVNEKQSVLALEQINNDPAGFSFETLNNLLKTYLNRGLLEKYRTAIQQKISEINRPLTITELEAVIKEVNSTHDEIRQQEALRFINENPETFTVRDLQDADLYHGYQYGQYIEQFRTAIKAANKQLTYTELEEILDSVVEDMRQQLRTEAVNKINENVNNTTFELLEAAVDGVASVRMNYYHLYLPAIHQLMETSAPINHNDLASIVIEVNKKGALDAINHFTEDITDETLEDALFDQDFDYDYDLFDSYKEAIREEAESLTVERLLEVLNRVNQQAGLSFIVANPGSFEASHLGSVYGWDNIVYDNLQEYRKAVSEKAAAAEAITFDSLLVLVNKVNETVKVSALAEINANPESFAYKLIRKAGIYSYAPEDRIEKYRDAVKLKKQELQDADLTVEQLAQVIEDANQSYQDTVLAEAVKRINTNIDSFTIEDLKVITHIAFKSNIADYRQAIKQARDRVGRDLTTDEIRIAVSNAEGTIRETALNAIKENASGFTFETLQNALGYYKATESRLPLYQQAVTEALADASFNLTVYELVELIRELDRAEVLKKLNANPLTLTQSDLILLLQGNSGEWQYDEPYFQDCLTAIKAELDANHNDLSLERVAEIVTNETAKQAFEELNADLESFEYRLLSLVSRYTSFDNLEEYRSALIAYSTSADLTIEAVNEIISNVNEESILAEIQEEPATFDIYSSLNRLFINEDGLINKSYFDEYRSALVALVSGKQAGESITLVEVRGVILSVNNRAQQEKLDAINDNLGTFTVSDLERLFNNDNRLSHDNIDYYRAAVQKLHTDKDSDLTLEEISQAVDQGNEAALNSLLDAINKNPEGFTAVDLVALTGYEKVNEDNIKYYHAEVKALQTELSQDLTKDEIIQAIDKGNTAAFNDKISFINEHTDQIEGEHLTELFGADIVIYENLGLYKSGIEEAKTSNPLQPLTFDQIKQIIISVNGSNVNNVIDKINTSPDQVTMEELRKLPLGTVEIYDNYHELYISKLESLKADGRNITIEDIKAGIEGLYAELGAKLFKKIQTNPESLDVNDIHDLEFADNYITVAFTRFRLYQILFMEHKENTEAVITLDEVRSIVEEVNLLDHTFYAFALKGSYNSGEQIEIETQSYPNVSNVYFVPAANSNTEQTINSLDTLVDQGKAFEAVNFTSDHNRMFIDTPNLLAGEYVIYVVDHGNLSHRSNKITITKEANTPASAPGGGGTGTVPNTNSETMTGTLNLDRVPSTVSEFGESTITLTDSDLNKNATALDTVTVEVKNSNSETITVTLGESEENPGTFQGKVRLNGTTDDAQDTLFVEYGNTVYVTYTDLTDVSGAEQPIEAKLPINVNINQ</sequence>
<feature type="region of interest" description="Disordered" evidence="3">
    <location>
        <begin position="2950"/>
        <end position="2980"/>
    </location>
</feature>
<evidence type="ECO:0000256" key="4">
    <source>
        <dbReference type="SAM" id="SignalP"/>
    </source>
</evidence>
<dbReference type="PANTHER" id="PTHR43308:SF1">
    <property type="entry name" value="OUTER MEMBRANE PROTEIN ALPHA"/>
    <property type="match status" value="1"/>
</dbReference>
<dbReference type="EMBL" id="QVTE01000024">
    <property type="protein sequence ID" value="RFU69531.1"/>
    <property type="molecule type" value="Genomic_DNA"/>
</dbReference>
<feature type="chain" id="PRO_5016919010" description="SLH domain-containing protein" evidence="4">
    <location>
        <begin position="35"/>
        <end position="3093"/>
    </location>
</feature>
<reference evidence="6 7" key="1">
    <citation type="submission" date="2018-08" db="EMBL/GenBank/DDBJ databases">
        <title>Bacillus chawlae sp. nov., Bacillus glennii sp. nov., and Bacillus saganii sp. nov. Isolated from the Vehicle Assembly Building at Kennedy Space Center where the Viking Spacecraft were Assembled.</title>
        <authorList>
            <person name="Seuylemezian A."/>
            <person name="Vaishampayan P."/>
        </authorList>
    </citation>
    <scope>NUCLEOTIDE SEQUENCE [LARGE SCALE GENOMIC DNA]</scope>
    <source>
        <strain evidence="6 7">V47-23a</strain>
    </source>
</reference>
<feature type="domain" description="SLH" evidence="5">
    <location>
        <begin position="37"/>
        <end position="100"/>
    </location>
</feature>
<keyword evidence="7" id="KW-1185">Reference proteome</keyword>